<feature type="transmembrane region" description="Helical" evidence="7">
    <location>
        <begin position="345"/>
        <end position="367"/>
    </location>
</feature>
<keyword evidence="4 7" id="KW-1133">Transmembrane helix</keyword>
<sequence>MNGYGALAGKYLKQQKRRTLLTVVGILLSVALISALGTMGQSMKDNMVDQTIYDYGAYHIGYGEATPELLETLRHHALIKEAGAIRKGALTELAKGYKLELAEATTAGFELAPIHLLKGRFPSAAGEAVVEEWALAQLPGAPGLGGKTELVKPDGTKQAYTIVGILNNQRLNMTYGTGAAYAWMDDAAAMADVPGTRLSAAAIFKRGVDISAHLAEFEKLSPKSFGTNTQLLALKGETADSRLNLSLIVIFSVLIGLVVLSTIAVIYNAFNIAVLERMRHFGLLRTIGATPSQLRGIVFREAGLLALYGIPAGLLVGYGGLWLVLKAMSAAGFSILTFDGFRLTLHAWIIVGSAIVGLLAVLLAAWLPARKASRVSPVDAVRGTGNIVRESYRRVRLPSVLRLLGIEGDMASKNIRRNRSKFRITAFSIVVSITLFIVFHYFAQEAFKVAVNDSRDDQVAFQMLSSFTQTANGNQAGTSPAAVDAFDAQTIADIKALPGVEHVYGRYNMPDAQIYLPSAKLNGEYLSKMGDDVFAKSTLDGKEIRIVPAYTTLYDDERMKQAEPYLIAGTADPAKLSATNGVLIVQQVKPLVIAENKKINLDLSDLKVGDALTLNFGTQEKPLMREVRVGGILSQAPFNPTVLDTQLYVIGTKATYAALLKDVPIETAPNDTALRGLDIALADGADGAPVKQALQRMADQDPSIRLVDFVEEQRQTRQFNLQMKIFIYGFLGVIGLIGSLNIVNTVQTNLMLRRREFGLLQAVGMTLSQLRRMATLEGVWFGVIGAFWGLLLGVGISFLLYRQMNNVEGIPFTFPVTGAVISCVFALGVGLLSVQGPLRKIAKASVVEELREEA</sequence>
<dbReference type="PANTHER" id="PTHR30572:SF4">
    <property type="entry name" value="ABC TRANSPORTER PERMEASE YTRF"/>
    <property type="match status" value="1"/>
</dbReference>
<keyword evidence="5 7" id="KW-0472">Membrane</keyword>
<comment type="subcellular location">
    <subcellularLocation>
        <location evidence="1">Cell membrane</location>
        <topology evidence="1">Multi-pass membrane protein</topology>
    </subcellularLocation>
</comment>
<evidence type="ECO:0000256" key="5">
    <source>
        <dbReference type="ARBA" id="ARBA00023136"/>
    </source>
</evidence>
<comment type="caution">
    <text evidence="10">The sequence shown here is derived from an EMBL/GenBank/DDBJ whole genome shotgun (WGS) entry which is preliminary data.</text>
</comment>
<feature type="transmembrane region" description="Helical" evidence="7">
    <location>
        <begin position="302"/>
        <end position="325"/>
    </location>
</feature>
<dbReference type="GO" id="GO:0022857">
    <property type="term" value="F:transmembrane transporter activity"/>
    <property type="evidence" value="ECO:0007669"/>
    <property type="project" value="TreeGrafter"/>
</dbReference>
<reference evidence="10" key="1">
    <citation type="submission" date="2022-10" db="EMBL/GenBank/DDBJ databases">
        <title>Comparative genomic analysis of Cohnella hashimotonis sp. nov., isolated from the International Space Station.</title>
        <authorList>
            <person name="Simpson A."/>
            <person name="Venkateswaran K."/>
        </authorList>
    </citation>
    <scope>NUCLEOTIDE SEQUENCE</scope>
    <source>
        <strain evidence="10">DSM 28161</strain>
    </source>
</reference>
<evidence type="ECO:0000256" key="6">
    <source>
        <dbReference type="ARBA" id="ARBA00038076"/>
    </source>
</evidence>
<feature type="domain" description="ABC3 transporter permease C-terminal" evidence="8">
    <location>
        <begin position="730"/>
        <end position="845"/>
    </location>
</feature>
<dbReference type="InterPro" id="IPR050250">
    <property type="entry name" value="Macrolide_Exporter_MacB"/>
</dbReference>
<feature type="transmembrane region" description="Helical" evidence="7">
    <location>
        <begin position="812"/>
        <end position="834"/>
    </location>
</feature>
<dbReference type="PANTHER" id="PTHR30572">
    <property type="entry name" value="MEMBRANE COMPONENT OF TRANSPORTER-RELATED"/>
    <property type="match status" value="1"/>
</dbReference>
<proteinExistence type="inferred from homology"/>
<feature type="domain" description="ABC3 transporter permease C-terminal" evidence="8">
    <location>
        <begin position="253"/>
        <end position="377"/>
    </location>
</feature>
<dbReference type="EMBL" id="JAPDIA010000003">
    <property type="protein sequence ID" value="MDG0809044.1"/>
    <property type="molecule type" value="Genomic_DNA"/>
</dbReference>
<evidence type="ECO:0000259" key="9">
    <source>
        <dbReference type="Pfam" id="PF12704"/>
    </source>
</evidence>
<dbReference type="RefSeq" id="WP_277530091.1">
    <property type="nucleotide sequence ID" value="NZ_JAPDIA010000003.1"/>
</dbReference>
<dbReference type="GO" id="GO:0005886">
    <property type="term" value="C:plasma membrane"/>
    <property type="evidence" value="ECO:0007669"/>
    <property type="project" value="UniProtKB-SubCell"/>
</dbReference>
<dbReference type="Pfam" id="PF12704">
    <property type="entry name" value="MacB_PCD"/>
    <property type="match status" value="1"/>
</dbReference>
<dbReference type="InterPro" id="IPR025857">
    <property type="entry name" value="MacB_PCD"/>
</dbReference>
<keyword evidence="2" id="KW-1003">Cell membrane</keyword>
<feature type="transmembrane region" description="Helical" evidence="7">
    <location>
        <begin position="725"/>
        <end position="746"/>
    </location>
</feature>
<evidence type="ECO:0000256" key="7">
    <source>
        <dbReference type="SAM" id="Phobius"/>
    </source>
</evidence>
<name>A0A9X4KQ37_9BACL</name>
<feature type="transmembrane region" description="Helical" evidence="7">
    <location>
        <begin position="20"/>
        <end position="40"/>
    </location>
</feature>
<evidence type="ECO:0000313" key="10">
    <source>
        <dbReference type="EMBL" id="MDG0809044.1"/>
    </source>
</evidence>
<organism evidence="10 11">
    <name type="scientific">Cohnella rhizosphaerae</name>
    <dbReference type="NCBI Taxonomy" id="1457232"/>
    <lineage>
        <taxon>Bacteria</taxon>
        <taxon>Bacillati</taxon>
        <taxon>Bacillota</taxon>
        <taxon>Bacilli</taxon>
        <taxon>Bacillales</taxon>
        <taxon>Paenibacillaceae</taxon>
        <taxon>Cohnella</taxon>
    </lineage>
</organism>
<feature type="transmembrane region" description="Helical" evidence="7">
    <location>
        <begin position="245"/>
        <end position="270"/>
    </location>
</feature>
<comment type="similarity">
    <text evidence="6">Belongs to the ABC-4 integral membrane protein family.</text>
</comment>
<evidence type="ECO:0000256" key="1">
    <source>
        <dbReference type="ARBA" id="ARBA00004651"/>
    </source>
</evidence>
<evidence type="ECO:0000256" key="4">
    <source>
        <dbReference type="ARBA" id="ARBA00022989"/>
    </source>
</evidence>
<dbReference type="Pfam" id="PF02687">
    <property type="entry name" value="FtsX"/>
    <property type="match status" value="2"/>
</dbReference>
<dbReference type="Proteomes" id="UP001153404">
    <property type="component" value="Unassembled WGS sequence"/>
</dbReference>
<dbReference type="AlphaFoldDB" id="A0A9X4KQ37"/>
<keyword evidence="11" id="KW-1185">Reference proteome</keyword>
<feature type="transmembrane region" description="Helical" evidence="7">
    <location>
        <begin position="422"/>
        <end position="443"/>
    </location>
</feature>
<evidence type="ECO:0000259" key="8">
    <source>
        <dbReference type="Pfam" id="PF02687"/>
    </source>
</evidence>
<accession>A0A9X4KQ37</accession>
<keyword evidence="3 7" id="KW-0812">Transmembrane</keyword>
<evidence type="ECO:0000256" key="3">
    <source>
        <dbReference type="ARBA" id="ARBA00022692"/>
    </source>
</evidence>
<evidence type="ECO:0000256" key="2">
    <source>
        <dbReference type="ARBA" id="ARBA00022475"/>
    </source>
</evidence>
<protein>
    <submittedName>
        <fullName evidence="10">ABC transporter permease</fullName>
    </submittedName>
</protein>
<feature type="domain" description="MacB-like periplasmic core" evidence="9">
    <location>
        <begin position="19"/>
        <end position="217"/>
    </location>
</feature>
<feature type="transmembrane region" description="Helical" evidence="7">
    <location>
        <begin position="779"/>
        <end position="800"/>
    </location>
</feature>
<gene>
    <name evidence="10" type="ORF">OMP40_06385</name>
</gene>
<evidence type="ECO:0000313" key="11">
    <source>
        <dbReference type="Proteomes" id="UP001153404"/>
    </source>
</evidence>
<dbReference type="InterPro" id="IPR003838">
    <property type="entry name" value="ABC3_permease_C"/>
</dbReference>